<evidence type="ECO:0000313" key="1">
    <source>
        <dbReference type="EMBL" id="AFD28235.1"/>
    </source>
</evidence>
<keyword evidence="1" id="KW-0614">Plasmid</keyword>
<dbReference type="AlphaFoldDB" id="H8H3Y8"/>
<gene>
    <name evidence="1" type="ordered locus">DGo_PF0012</name>
</gene>
<protein>
    <submittedName>
        <fullName evidence="1">Uncharacterized protein</fullName>
    </submittedName>
</protein>
<dbReference type="Proteomes" id="UP000007575">
    <property type="component" value="Plasmid P6"/>
</dbReference>
<dbReference type="HOGENOM" id="CLU_1851863_0_0_0"/>
<name>H8H3Y8_DEIGI</name>
<sequence length="138" mass="15099">MTNVASSFNLIPAEACTCCNRKIKQGYDVPFIGVVGPKCVRKFALLSYALTTLEGLQFAPYLTGETGQATQRLFSGLRALGFDPKKQVAEDGTCTLVVGRLATWRSHAKLCQTWEERRAEFERDLKLASARPAGQVAA</sequence>
<dbReference type="RefSeq" id="WP_014686966.1">
    <property type="nucleotide sequence ID" value="NC_017793.1"/>
</dbReference>
<proteinExistence type="predicted"/>
<dbReference type="PATRIC" id="fig|745776.4.peg.4097"/>
<accession>H8H3Y8</accession>
<dbReference type="EMBL" id="CP002197">
    <property type="protein sequence ID" value="AFD28235.1"/>
    <property type="molecule type" value="Genomic_DNA"/>
</dbReference>
<dbReference type="KEGG" id="dgo:DGo_PF0012"/>
<keyword evidence="2" id="KW-1185">Reference proteome</keyword>
<organism evidence="1 2">
    <name type="scientific">Deinococcus gobiensis (strain DSM 21396 / JCM 16679 / CGMCC 1.7299 / I-0)</name>
    <dbReference type="NCBI Taxonomy" id="745776"/>
    <lineage>
        <taxon>Bacteria</taxon>
        <taxon>Thermotogati</taxon>
        <taxon>Deinococcota</taxon>
        <taxon>Deinococci</taxon>
        <taxon>Deinococcales</taxon>
        <taxon>Deinococcaceae</taxon>
        <taxon>Deinococcus</taxon>
    </lineage>
</organism>
<reference evidence="1 2" key="1">
    <citation type="journal article" date="2012" name="PLoS ONE">
        <title>Genome sequence and transcriptome analysis of the radioresistant bacterium Deinococcus gobiensis: insights into the extreme environmental adaptations.</title>
        <authorList>
            <person name="Yuan M."/>
            <person name="Chen M."/>
            <person name="Zhang W."/>
            <person name="Lu W."/>
            <person name="Wang J."/>
            <person name="Yang M."/>
            <person name="Zhao P."/>
            <person name="Tang R."/>
            <person name="Li X."/>
            <person name="Hao Y."/>
            <person name="Zhou Z."/>
            <person name="Zhan Y."/>
            <person name="Yu H."/>
            <person name="Teng C."/>
            <person name="Yan Y."/>
            <person name="Ping S."/>
            <person name="Wang Y."/>
            <person name="Lin M."/>
        </authorList>
    </citation>
    <scope>NUCLEOTIDE SEQUENCE [LARGE SCALE GENOMIC DNA]</scope>
    <source>
        <strain evidence="2">DSM 21396 / JCM 16679 / CGMCC 1.7299 / I-0</strain>
        <plasmid evidence="1">P6</plasmid>
    </source>
</reference>
<evidence type="ECO:0000313" key="2">
    <source>
        <dbReference type="Proteomes" id="UP000007575"/>
    </source>
</evidence>
<geneLocation type="plasmid" evidence="1 2">
    <name>P6</name>
</geneLocation>